<evidence type="ECO:0000256" key="1">
    <source>
        <dbReference type="SAM" id="MobiDB-lite"/>
    </source>
</evidence>
<reference evidence="2 3" key="1">
    <citation type="submission" date="2019-02" db="EMBL/GenBank/DDBJ databases">
        <title>Genome sequencing of the rare red list fungi Phlebia centrifuga.</title>
        <authorList>
            <person name="Buettner E."/>
            <person name="Kellner H."/>
        </authorList>
    </citation>
    <scope>NUCLEOTIDE SEQUENCE [LARGE SCALE GENOMIC DNA]</scope>
    <source>
        <strain evidence="2 3">DSM 108282</strain>
    </source>
</reference>
<organism evidence="2 3">
    <name type="scientific">Hermanssonia centrifuga</name>
    <dbReference type="NCBI Taxonomy" id="98765"/>
    <lineage>
        <taxon>Eukaryota</taxon>
        <taxon>Fungi</taxon>
        <taxon>Dikarya</taxon>
        <taxon>Basidiomycota</taxon>
        <taxon>Agaricomycotina</taxon>
        <taxon>Agaricomycetes</taxon>
        <taxon>Polyporales</taxon>
        <taxon>Meruliaceae</taxon>
        <taxon>Hermanssonia</taxon>
    </lineage>
</organism>
<dbReference type="Proteomes" id="UP000309038">
    <property type="component" value="Unassembled WGS sequence"/>
</dbReference>
<gene>
    <name evidence="2" type="ORF">EW026_g7811</name>
</gene>
<comment type="caution">
    <text evidence="2">The sequence shown here is derived from an EMBL/GenBank/DDBJ whole genome shotgun (WGS) entry which is preliminary data.</text>
</comment>
<keyword evidence="3" id="KW-1185">Reference proteome</keyword>
<proteinExistence type="predicted"/>
<protein>
    <submittedName>
        <fullName evidence="2">Uncharacterized protein</fullName>
    </submittedName>
</protein>
<feature type="region of interest" description="Disordered" evidence="1">
    <location>
        <begin position="1"/>
        <end position="30"/>
    </location>
</feature>
<evidence type="ECO:0000313" key="2">
    <source>
        <dbReference type="EMBL" id="THG93421.1"/>
    </source>
</evidence>
<dbReference type="AlphaFoldDB" id="A0A4S4K6K3"/>
<sequence>MSEEHPFKAKSNRRYSEHPDFDPIQSQIASDKPYDQPTYCLFFQTIQALSMLSMYNPPCIHFL</sequence>
<dbReference type="EMBL" id="SGPJ01000667">
    <property type="protein sequence ID" value="THG93421.1"/>
    <property type="molecule type" value="Genomic_DNA"/>
</dbReference>
<evidence type="ECO:0000313" key="3">
    <source>
        <dbReference type="Proteomes" id="UP000309038"/>
    </source>
</evidence>
<accession>A0A4S4K6K3</accession>
<name>A0A4S4K6K3_9APHY</name>